<evidence type="ECO:0000256" key="4">
    <source>
        <dbReference type="ARBA" id="ARBA00029976"/>
    </source>
</evidence>
<dbReference type="HAMAP" id="MF_00580">
    <property type="entry name" value="CH10"/>
    <property type="match status" value="1"/>
</dbReference>
<keyword evidence="10" id="KW-1185">Reference proteome</keyword>
<comment type="caution">
    <text evidence="9">The sequence shown here is derived from an EMBL/GenBank/DDBJ whole genome shotgun (WGS) entry which is preliminary data.</text>
</comment>
<dbReference type="GO" id="GO:0051082">
    <property type="term" value="F:unfolded protein binding"/>
    <property type="evidence" value="ECO:0007669"/>
    <property type="project" value="TreeGrafter"/>
</dbReference>
<dbReference type="Gene3D" id="2.30.33.40">
    <property type="entry name" value="GroES chaperonin"/>
    <property type="match status" value="1"/>
</dbReference>
<dbReference type="GO" id="GO:0051087">
    <property type="term" value="F:protein-folding chaperone binding"/>
    <property type="evidence" value="ECO:0007669"/>
    <property type="project" value="TreeGrafter"/>
</dbReference>
<proteinExistence type="inferred from homology"/>
<reference evidence="9 10" key="1">
    <citation type="submission" date="2017-06" db="EMBL/GenBank/DDBJ databases">
        <title>A platform for efficient transgenesis in Macrostomum lignano, a flatworm model organism for stem cell research.</title>
        <authorList>
            <person name="Berezikov E."/>
        </authorList>
    </citation>
    <scope>NUCLEOTIDE SEQUENCE [LARGE SCALE GENOMIC DNA]</scope>
    <source>
        <strain evidence="9">DV1</strain>
        <tissue evidence="9">Whole organism</tissue>
    </source>
</reference>
<evidence type="ECO:0000256" key="5">
    <source>
        <dbReference type="ARBA" id="ARBA00031971"/>
    </source>
</evidence>
<evidence type="ECO:0000256" key="1">
    <source>
        <dbReference type="ARBA" id="ARBA00006975"/>
    </source>
</evidence>
<dbReference type="STRING" id="282301.A0A267GPG5"/>
<evidence type="ECO:0000256" key="3">
    <source>
        <dbReference type="ARBA" id="ARBA00023186"/>
    </source>
</evidence>
<dbReference type="FunFam" id="2.30.33.40:FF:000002">
    <property type="entry name" value="10 kDa chaperonin, mitochondrial"/>
    <property type="match status" value="1"/>
</dbReference>
<dbReference type="EMBL" id="NIVC01001239">
    <property type="protein sequence ID" value="PAA70413.1"/>
    <property type="molecule type" value="Genomic_DNA"/>
</dbReference>
<dbReference type="GO" id="GO:0005524">
    <property type="term" value="F:ATP binding"/>
    <property type="evidence" value="ECO:0007669"/>
    <property type="project" value="InterPro"/>
</dbReference>
<evidence type="ECO:0000313" key="9">
    <source>
        <dbReference type="EMBL" id="PAA87182.1"/>
    </source>
</evidence>
<accession>A0A267GPG5</accession>
<dbReference type="InterPro" id="IPR011032">
    <property type="entry name" value="GroES-like_sf"/>
</dbReference>
<dbReference type="PANTHER" id="PTHR10772">
    <property type="entry name" value="10 KDA HEAT SHOCK PROTEIN"/>
    <property type="match status" value="1"/>
</dbReference>
<dbReference type="PANTHER" id="PTHR10772:SF0">
    <property type="entry name" value="10 KDA HEAT SHOCK PROTEIN, MITOCHONDRIAL"/>
    <property type="match status" value="1"/>
</dbReference>
<protein>
    <recommendedName>
        <fullName evidence="2">10 kDa heat shock protein, mitochondrial</fullName>
    </recommendedName>
    <alternativeName>
        <fullName evidence="4">10 kDa chaperonin</fullName>
    </alternativeName>
    <alternativeName>
        <fullName evidence="5">Chaperonin 10</fullName>
    </alternativeName>
</protein>
<dbReference type="OrthoDB" id="184876at2759"/>
<evidence type="ECO:0000256" key="2">
    <source>
        <dbReference type="ARBA" id="ARBA00018842"/>
    </source>
</evidence>
<dbReference type="SUPFAM" id="SSF50129">
    <property type="entry name" value="GroES-like"/>
    <property type="match status" value="1"/>
</dbReference>
<sequence>MAAAAAARSITNAAKSFLPQLDRVLVQRFEPQLKTKGGVLLPEKTMGKVLEATVVSTGPGKFLDSGKIQPVSVKAGDRVLLPEFGGTKIMLDDVEYYLFRDEDILGKFES</sequence>
<evidence type="ECO:0000313" key="10">
    <source>
        <dbReference type="Proteomes" id="UP000215902"/>
    </source>
</evidence>
<dbReference type="GO" id="GO:0005759">
    <property type="term" value="C:mitochondrial matrix"/>
    <property type="evidence" value="ECO:0007669"/>
    <property type="project" value="TreeGrafter"/>
</dbReference>
<gene>
    <name evidence="8" type="ORF">BOX15_Mlig009160g1</name>
    <name evidence="9" type="ORF">BOX15_Mlig015605g1</name>
    <name evidence="7" type="ORF">BOX15_Mlig017857g1</name>
</gene>
<dbReference type="Proteomes" id="UP000215902">
    <property type="component" value="Unassembled WGS sequence"/>
</dbReference>
<dbReference type="EMBL" id="NIVC01000909">
    <property type="protein sequence ID" value="PAA74983.1"/>
    <property type="molecule type" value="Genomic_DNA"/>
</dbReference>
<evidence type="ECO:0000256" key="6">
    <source>
        <dbReference type="RuleBase" id="RU003479"/>
    </source>
</evidence>
<comment type="similarity">
    <text evidence="1 6">Belongs to the GroES chaperonin family.</text>
</comment>
<dbReference type="EMBL" id="NIVC01000245">
    <property type="protein sequence ID" value="PAA87182.1"/>
    <property type="molecule type" value="Genomic_DNA"/>
</dbReference>
<evidence type="ECO:0000313" key="8">
    <source>
        <dbReference type="EMBL" id="PAA74983.1"/>
    </source>
</evidence>
<keyword evidence="3 6" id="KW-0143">Chaperone</keyword>
<dbReference type="GO" id="GO:0046872">
    <property type="term" value="F:metal ion binding"/>
    <property type="evidence" value="ECO:0007669"/>
    <property type="project" value="TreeGrafter"/>
</dbReference>
<dbReference type="InterPro" id="IPR020818">
    <property type="entry name" value="Chaperonin_GroES"/>
</dbReference>
<dbReference type="InterPro" id="IPR037124">
    <property type="entry name" value="Chaperonin_GroES_sf"/>
</dbReference>
<organism evidence="9 10">
    <name type="scientific">Macrostomum lignano</name>
    <dbReference type="NCBI Taxonomy" id="282301"/>
    <lineage>
        <taxon>Eukaryota</taxon>
        <taxon>Metazoa</taxon>
        <taxon>Spiralia</taxon>
        <taxon>Lophotrochozoa</taxon>
        <taxon>Platyhelminthes</taxon>
        <taxon>Rhabditophora</taxon>
        <taxon>Macrostomorpha</taxon>
        <taxon>Macrostomida</taxon>
        <taxon>Macrostomidae</taxon>
        <taxon>Macrostomum</taxon>
    </lineage>
</organism>
<dbReference type="AlphaFoldDB" id="A0A267GPG5"/>
<name>A0A267GPG5_9PLAT</name>
<dbReference type="CDD" id="cd00320">
    <property type="entry name" value="cpn10"/>
    <property type="match status" value="1"/>
</dbReference>
<dbReference type="SMART" id="SM00883">
    <property type="entry name" value="Cpn10"/>
    <property type="match status" value="1"/>
</dbReference>
<dbReference type="PRINTS" id="PR00297">
    <property type="entry name" value="CHAPERONIN10"/>
</dbReference>
<evidence type="ECO:0000313" key="7">
    <source>
        <dbReference type="EMBL" id="PAA70413.1"/>
    </source>
</evidence>
<dbReference type="Pfam" id="PF00166">
    <property type="entry name" value="Cpn10"/>
    <property type="match status" value="1"/>
</dbReference>
<dbReference type="GO" id="GO:0044183">
    <property type="term" value="F:protein folding chaperone"/>
    <property type="evidence" value="ECO:0007669"/>
    <property type="project" value="InterPro"/>
</dbReference>